<proteinExistence type="predicted"/>
<dbReference type="AlphaFoldDB" id="A0A5B7XWN7"/>
<evidence type="ECO:0000313" key="2">
    <source>
        <dbReference type="Proteomes" id="UP000307074"/>
    </source>
</evidence>
<protein>
    <submittedName>
        <fullName evidence="1">Uncharacterized protein</fullName>
    </submittedName>
</protein>
<accession>A0A5B7XWN7</accession>
<dbReference type="EMBL" id="CP031198">
    <property type="protein sequence ID" value="QCZ52215.1"/>
    <property type="molecule type" value="Genomic_DNA"/>
</dbReference>
<organism evidence="1 2">
    <name type="scientific">Levilactobacillus brevis</name>
    <name type="common">Lactobacillus brevis</name>
    <dbReference type="NCBI Taxonomy" id="1580"/>
    <lineage>
        <taxon>Bacteria</taxon>
        <taxon>Bacillati</taxon>
        <taxon>Bacillota</taxon>
        <taxon>Bacilli</taxon>
        <taxon>Lactobacillales</taxon>
        <taxon>Lactobacillaceae</taxon>
        <taxon>Levilactobacillus</taxon>
    </lineage>
</organism>
<sequence>MVDSNDDHFLVGRIEANGDTRANNGRGGMLSALTNKIAKSCVKCVAEWYESGKACHSSNYKW</sequence>
<gene>
    <name evidence="1" type="ORF">UCCLBBS449_0220</name>
</gene>
<dbReference type="Proteomes" id="UP000307074">
    <property type="component" value="Chromosome"/>
</dbReference>
<evidence type="ECO:0000313" key="1">
    <source>
        <dbReference type="EMBL" id="QCZ52215.1"/>
    </source>
</evidence>
<reference evidence="1 2" key="1">
    <citation type="submission" date="2018-07" db="EMBL/GenBank/DDBJ databases">
        <authorList>
            <person name="Feyereisen M."/>
        </authorList>
    </citation>
    <scope>NUCLEOTIDE SEQUENCE [LARGE SCALE GENOMIC DNA]</scope>
    <source>
        <strain evidence="1 2">UCCLBBS449</strain>
    </source>
</reference>
<name>A0A5B7XWN7_LEVBR</name>